<dbReference type="Gene3D" id="3.30.420.40">
    <property type="match status" value="1"/>
</dbReference>
<dbReference type="InterPro" id="IPR043129">
    <property type="entry name" value="ATPase_NBD"/>
</dbReference>
<keyword evidence="6 12" id="KW-0418">Kinase</keyword>
<dbReference type="FunFam" id="3.30.420.40:FF:000805">
    <property type="entry name" value="Hexokinase-2"/>
    <property type="match status" value="1"/>
</dbReference>
<comment type="pathway">
    <text evidence="1">Carbohydrate degradation; glycolysis; D-glyceraldehyde 3-phosphate and glycerone phosphate from D-glucose: step 1/4.</text>
</comment>
<dbReference type="FunFam" id="3.40.367.20:FF:000001">
    <property type="entry name" value="Hexokinase 1"/>
    <property type="match status" value="1"/>
</dbReference>
<dbReference type="Pfam" id="PF00349">
    <property type="entry name" value="Hexokinase_1"/>
    <property type="match status" value="1"/>
</dbReference>
<dbReference type="EMBL" id="JBHFQA010000001">
    <property type="protein sequence ID" value="KAL2103699.1"/>
    <property type="molecule type" value="Genomic_DNA"/>
</dbReference>
<keyword evidence="16" id="KW-1185">Reference proteome</keyword>
<evidence type="ECO:0000256" key="10">
    <source>
        <dbReference type="ARBA" id="ARBA00047905"/>
    </source>
</evidence>
<evidence type="ECO:0000259" key="14">
    <source>
        <dbReference type="Pfam" id="PF03727"/>
    </source>
</evidence>
<dbReference type="InterPro" id="IPR022672">
    <property type="entry name" value="Hexokinase_N"/>
</dbReference>
<evidence type="ECO:0000256" key="8">
    <source>
        <dbReference type="ARBA" id="ARBA00023152"/>
    </source>
</evidence>
<keyword evidence="7 12" id="KW-0067">ATP-binding</keyword>
<dbReference type="GO" id="GO:0005524">
    <property type="term" value="F:ATP binding"/>
    <property type="evidence" value="ECO:0007669"/>
    <property type="project" value="UniProtKB-UniRule"/>
</dbReference>
<evidence type="ECO:0000256" key="7">
    <source>
        <dbReference type="ARBA" id="ARBA00022840"/>
    </source>
</evidence>
<evidence type="ECO:0000256" key="2">
    <source>
        <dbReference type="ARBA" id="ARBA00005028"/>
    </source>
</evidence>
<evidence type="ECO:0000313" key="15">
    <source>
        <dbReference type="EMBL" id="KAL2103699.1"/>
    </source>
</evidence>
<feature type="domain" description="Hexokinase N-terminal" evidence="13">
    <location>
        <begin position="18"/>
        <end position="220"/>
    </location>
</feature>
<dbReference type="SUPFAM" id="SSF53067">
    <property type="entry name" value="Actin-like ATPase domain"/>
    <property type="match status" value="2"/>
</dbReference>
<dbReference type="PRINTS" id="PR00475">
    <property type="entry name" value="HEXOKINASE"/>
</dbReference>
<name>A0ABD1KX18_9TELE</name>
<dbReference type="EC" id="2.7.1.-" evidence="12"/>
<proteinExistence type="inferred from homology"/>
<dbReference type="Pfam" id="PF03727">
    <property type="entry name" value="Hexokinase_2"/>
    <property type="match status" value="1"/>
</dbReference>
<organism evidence="15 16">
    <name type="scientific">Coilia grayii</name>
    <name type="common">Gray's grenadier anchovy</name>
    <dbReference type="NCBI Taxonomy" id="363190"/>
    <lineage>
        <taxon>Eukaryota</taxon>
        <taxon>Metazoa</taxon>
        <taxon>Chordata</taxon>
        <taxon>Craniata</taxon>
        <taxon>Vertebrata</taxon>
        <taxon>Euteleostomi</taxon>
        <taxon>Actinopterygii</taxon>
        <taxon>Neopterygii</taxon>
        <taxon>Teleostei</taxon>
        <taxon>Clupei</taxon>
        <taxon>Clupeiformes</taxon>
        <taxon>Clupeoidei</taxon>
        <taxon>Engraulidae</taxon>
        <taxon>Coilinae</taxon>
        <taxon>Coilia</taxon>
    </lineage>
</organism>
<evidence type="ECO:0000256" key="4">
    <source>
        <dbReference type="ARBA" id="ARBA00022679"/>
    </source>
</evidence>
<comment type="catalytic activity">
    <reaction evidence="11">
        <text>D-glucose + ATP = D-glucose 6-phosphate + ADP + H(+)</text>
        <dbReference type="Rhea" id="RHEA:17825"/>
        <dbReference type="ChEBI" id="CHEBI:4167"/>
        <dbReference type="ChEBI" id="CHEBI:15378"/>
        <dbReference type="ChEBI" id="CHEBI:30616"/>
        <dbReference type="ChEBI" id="CHEBI:61548"/>
        <dbReference type="ChEBI" id="CHEBI:456216"/>
        <dbReference type="EC" id="2.7.1.1"/>
    </reaction>
    <physiologicalReaction direction="left-to-right" evidence="11">
        <dbReference type="Rhea" id="RHEA:17826"/>
    </physiologicalReaction>
</comment>
<reference evidence="15 16" key="1">
    <citation type="submission" date="2024-09" db="EMBL/GenBank/DDBJ databases">
        <title>A chromosome-level genome assembly of Gray's grenadier anchovy, Coilia grayii.</title>
        <authorList>
            <person name="Fu Z."/>
        </authorList>
    </citation>
    <scope>NUCLEOTIDE SEQUENCE [LARGE SCALE GENOMIC DNA]</scope>
    <source>
        <strain evidence="15">G4</strain>
        <tissue evidence="15">Muscle</tissue>
    </source>
</reference>
<evidence type="ECO:0000256" key="1">
    <source>
        <dbReference type="ARBA" id="ARBA00004888"/>
    </source>
</evidence>
<gene>
    <name evidence="15" type="ORF">ACEWY4_000567</name>
</gene>
<dbReference type="GO" id="GO:0006006">
    <property type="term" value="P:glucose metabolic process"/>
    <property type="evidence" value="ECO:0007669"/>
    <property type="project" value="UniProtKB-ARBA"/>
</dbReference>
<evidence type="ECO:0000256" key="5">
    <source>
        <dbReference type="ARBA" id="ARBA00022741"/>
    </source>
</evidence>
<protein>
    <recommendedName>
        <fullName evidence="12">Phosphotransferase</fullName>
        <ecNumber evidence="12">2.7.1.-</ecNumber>
    </recommendedName>
</protein>
<accession>A0ABD1KX18</accession>
<comment type="pathway">
    <text evidence="2">Carbohydrate metabolism; hexose metabolism.</text>
</comment>
<evidence type="ECO:0000313" key="16">
    <source>
        <dbReference type="Proteomes" id="UP001591681"/>
    </source>
</evidence>
<dbReference type="PROSITE" id="PS51748">
    <property type="entry name" value="HEXOKINASE_2"/>
    <property type="match status" value="1"/>
</dbReference>
<dbReference type="InterPro" id="IPR022673">
    <property type="entry name" value="Hexokinase_C"/>
</dbReference>
<keyword evidence="5 12" id="KW-0547">Nucleotide-binding</keyword>
<evidence type="ECO:0000256" key="3">
    <source>
        <dbReference type="ARBA" id="ARBA00009225"/>
    </source>
</evidence>
<evidence type="ECO:0000256" key="12">
    <source>
        <dbReference type="RuleBase" id="RU362007"/>
    </source>
</evidence>
<dbReference type="Proteomes" id="UP001591681">
    <property type="component" value="Unassembled WGS sequence"/>
</dbReference>
<evidence type="ECO:0000259" key="13">
    <source>
        <dbReference type="Pfam" id="PF00349"/>
    </source>
</evidence>
<evidence type="ECO:0000256" key="6">
    <source>
        <dbReference type="ARBA" id="ARBA00022777"/>
    </source>
</evidence>
<keyword evidence="4 12" id="KW-0808">Transferase</keyword>
<comment type="catalytic activity">
    <reaction evidence="10">
        <text>D-fructose + ATP = D-fructose 6-phosphate + ADP + H(+)</text>
        <dbReference type="Rhea" id="RHEA:16125"/>
        <dbReference type="ChEBI" id="CHEBI:15378"/>
        <dbReference type="ChEBI" id="CHEBI:30616"/>
        <dbReference type="ChEBI" id="CHEBI:37721"/>
        <dbReference type="ChEBI" id="CHEBI:61527"/>
        <dbReference type="ChEBI" id="CHEBI:456216"/>
        <dbReference type="EC" id="2.7.1.1"/>
    </reaction>
    <physiologicalReaction direction="left-to-right" evidence="10">
        <dbReference type="Rhea" id="RHEA:16126"/>
    </physiologicalReaction>
</comment>
<dbReference type="GO" id="GO:0004396">
    <property type="term" value="F:hexokinase activity"/>
    <property type="evidence" value="ECO:0007669"/>
    <property type="project" value="UniProtKB-UniRule"/>
</dbReference>
<dbReference type="GO" id="GO:0006096">
    <property type="term" value="P:glycolytic process"/>
    <property type="evidence" value="ECO:0007669"/>
    <property type="project" value="UniProtKB-KW"/>
</dbReference>
<dbReference type="AlphaFoldDB" id="A0ABD1KX18"/>
<comment type="catalytic activity">
    <reaction evidence="9">
        <text>a D-hexose + ATP = a D-hexose 6-phosphate + ADP + H(+)</text>
        <dbReference type="Rhea" id="RHEA:22740"/>
        <dbReference type="ChEBI" id="CHEBI:4194"/>
        <dbReference type="ChEBI" id="CHEBI:15378"/>
        <dbReference type="ChEBI" id="CHEBI:30616"/>
        <dbReference type="ChEBI" id="CHEBI:229467"/>
        <dbReference type="ChEBI" id="CHEBI:456216"/>
        <dbReference type="EC" id="2.7.1.1"/>
    </reaction>
    <physiologicalReaction direction="left-to-right" evidence="9">
        <dbReference type="Rhea" id="RHEA:22741"/>
    </physiologicalReaction>
</comment>
<sequence>MSRAVTEGASEDDARSQVEDVLLPFDLPLEKLCEVSKRLDENLTKGLTKETHDKASVKMLPTFVRDTPDGTENGDFLALDLGGTNVRVLHVRVEENLQNLLYKKPIPEYIKKGKVEELFNYIADVLAESLKELELKEKVLPLGFSCSFPCEQKDIDKANLIRWTKGFACSGGVGCDVVKLLKEAIKRKEESEEHNLFQVYKIQPVAILNDTVGTMMSCPYKDQSCEIGLIIGTGTNACYMEEMRDVKRVEGDEGRMCINTEWGGFGDGDDGSLQDVRTEFDKKVDLSSSNQGVHTFEKMISGMYLGELARLVLIEMTEKNLLFGGKGSKALSTPYSFKTPFISEIEKENTGLKRAQEILKDLGLSAKQKDCEIVQQVCETISTRSAQLCGAALAAVANRIRNNRGLSHFSTTVGVDGAVYAQHPHYSDRLQKTVQKLAPNCTITFVKTEDGSGNGAAMAAAVVKRLKRKKSTSSFLK</sequence>
<dbReference type="PANTHER" id="PTHR19443">
    <property type="entry name" value="HEXOKINASE"/>
    <property type="match status" value="1"/>
</dbReference>
<feature type="domain" description="Hexokinase C-terminal" evidence="14">
    <location>
        <begin position="226"/>
        <end position="462"/>
    </location>
</feature>
<dbReference type="InterPro" id="IPR001312">
    <property type="entry name" value="Hexokinase"/>
</dbReference>
<comment type="caution">
    <text evidence="15">The sequence shown here is derived from an EMBL/GenBank/DDBJ whole genome shotgun (WGS) entry which is preliminary data.</text>
</comment>
<evidence type="ECO:0000256" key="9">
    <source>
        <dbReference type="ARBA" id="ARBA00044613"/>
    </source>
</evidence>
<dbReference type="PANTHER" id="PTHR19443:SF84">
    <property type="entry name" value="PHOSPHOTRANSFERASE"/>
    <property type="match status" value="1"/>
</dbReference>
<keyword evidence="8 12" id="KW-0324">Glycolysis</keyword>
<dbReference type="Gene3D" id="3.40.367.20">
    <property type="match status" value="1"/>
</dbReference>
<evidence type="ECO:0000256" key="11">
    <source>
        <dbReference type="ARBA" id="ARBA00048160"/>
    </source>
</evidence>
<comment type="similarity">
    <text evidence="3 12">Belongs to the hexokinase family.</text>
</comment>